<sequence length="81" mass="8852">MHVPEGDDRRDHGQERDAADGRALDAAYRVRVRCHRRSPLSEREAGGEGEGVCDWFGSPLGHTLWYVLGLASTATTLSEGS</sequence>
<dbReference type="EMBL" id="BOOK01000001">
    <property type="protein sequence ID" value="GIH98186.1"/>
    <property type="molecule type" value="Genomic_DNA"/>
</dbReference>
<keyword evidence="3" id="KW-1185">Reference proteome</keyword>
<name>A0A8J3SPG7_9ACTN</name>
<gene>
    <name evidence="2" type="ORF">Pta02_01950</name>
</gene>
<reference evidence="2" key="1">
    <citation type="submission" date="2021-01" db="EMBL/GenBank/DDBJ databases">
        <title>Whole genome shotgun sequence of Planobispora takensis NBRC 109077.</title>
        <authorList>
            <person name="Komaki H."/>
            <person name="Tamura T."/>
        </authorList>
    </citation>
    <scope>NUCLEOTIDE SEQUENCE</scope>
    <source>
        <strain evidence="2">NBRC 109077</strain>
    </source>
</reference>
<protein>
    <submittedName>
        <fullName evidence="2">Uncharacterized protein</fullName>
    </submittedName>
</protein>
<evidence type="ECO:0000256" key="1">
    <source>
        <dbReference type="SAM" id="MobiDB-lite"/>
    </source>
</evidence>
<feature type="region of interest" description="Disordered" evidence="1">
    <location>
        <begin position="1"/>
        <end position="22"/>
    </location>
</feature>
<proteinExistence type="predicted"/>
<evidence type="ECO:0000313" key="2">
    <source>
        <dbReference type="EMBL" id="GIH98186.1"/>
    </source>
</evidence>
<accession>A0A8J3SPG7</accession>
<evidence type="ECO:0000313" key="3">
    <source>
        <dbReference type="Proteomes" id="UP000634476"/>
    </source>
</evidence>
<dbReference type="Proteomes" id="UP000634476">
    <property type="component" value="Unassembled WGS sequence"/>
</dbReference>
<comment type="caution">
    <text evidence="2">The sequence shown here is derived from an EMBL/GenBank/DDBJ whole genome shotgun (WGS) entry which is preliminary data.</text>
</comment>
<dbReference type="AlphaFoldDB" id="A0A8J3SPG7"/>
<organism evidence="2 3">
    <name type="scientific">Planobispora takensis</name>
    <dbReference type="NCBI Taxonomy" id="1367882"/>
    <lineage>
        <taxon>Bacteria</taxon>
        <taxon>Bacillati</taxon>
        <taxon>Actinomycetota</taxon>
        <taxon>Actinomycetes</taxon>
        <taxon>Streptosporangiales</taxon>
        <taxon>Streptosporangiaceae</taxon>
        <taxon>Planobispora</taxon>
    </lineage>
</organism>